<dbReference type="AlphaFoldDB" id="U4R0G0"/>
<feature type="region of interest" description="Disordered" evidence="1">
    <location>
        <begin position="88"/>
        <end position="114"/>
    </location>
</feature>
<evidence type="ECO:0000313" key="3">
    <source>
        <dbReference type="Proteomes" id="UP000016860"/>
    </source>
</evidence>
<sequence length="187" mass="21344">MVGKSISTIKRAMRELCKYGAVERTPRFRKDGGQTSNLYKIVPCNFEKMSNSEDVNKADRDQIEVCGAIKEDISFSVPEVNETPCAYTPSMEKKEKDNREHKDDKNNSFEESEANTIDDLGDVHIFSKTTENTANRFKLSKYINGTKHRMSYWFKSINQKIQCPNLSIFKKNEPGGGHGRPPRNLSI</sequence>
<protein>
    <submittedName>
        <fullName evidence="2">Uncharacterized protein</fullName>
    </submittedName>
</protein>
<name>U4R0G0_9FIRM</name>
<dbReference type="EMBL" id="ATAY01000038">
    <property type="protein sequence ID" value="EPR11509.1"/>
    <property type="molecule type" value="Genomic_DNA"/>
</dbReference>
<accession>U4R0G0</accession>
<gene>
    <name evidence="2" type="ORF">L323_11690</name>
</gene>
<proteinExistence type="predicted"/>
<dbReference type="PATRIC" id="fig|1330534.3.peg.2329"/>
<feature type="compositionally biased region" description="Basic and acidic residues" evidence="1">
    <location>
        <begin position="91"/>
        <end position="108"/>
    </location>
</feature>
<evidence type="ECO:0000313" key="2">
    <source>
        <dbReference type="EMBL" id="EPR11509.1"/>
    </source>
</evidence>
<organism evidence="2 3">
    <name type="scientific">Ruminiclostridium papyrosolvens C7</name>
    <dbReference type="NCBI Taxonomy" id="1330534"/>
    <lineage>
        <taxon>Bacteria</taxon>
        <taxon>Bacillati</taxon>
        <taxon>Bacillota</taxon>
        <taxon>Clostridia</taxon>
        <taxon>Eubacteriales</taxon>
        <taxon>Oscillospiraceae</taxon>
        <taxon>Ruminiclostridium</taxon>
    </lineage>
</organism>
<dbReference type="Proteomes" id="UP000016860">
    <property type="component" value="Unassembled WGS sequence"/>
</dbReference>
<comment type="caution">
    <text evidence="2">The sequence shown here is derived from an EMBL/GenBank/DDBJ whole genome shotgun (WGS) entry which is preliminary data.</text>
</comment>
<reference evidence="2 3" key="1">
    <citation type="journal article" date="2013" name="Genome Announc.">
        <title>Draft Genome Sequence of the Cellulolytic Bacterium Clostridium papyrosolvens C7 (ATCC 700395).</title>
        <authorList>
            <person name="Zepeda V."/>
            <person name="Dassa B."/>
            <person name="Borovok I."/>
            <person name="Lamed R."/>
            <person name="Bayer E.A."/>
            <person name="Cate J.H."/>
        </authorList>
    </citation>
    <scope>NUCLEOTIDE SEQUENCE [LARGE SCALE GENOMIC DNA]</scope>
    <source>
        <strain evidence="2 3">C7</strain>
    </source>
</reference>
<evidence type="ECO:0000256" key="1">
    <source>
        <dbReference type="SAM" id="MobiDB-lite"/>
    </source>
</evidence>